<dbReference type="PANTHER" id="PTHR32319:SF0">
    <property type="entry name" value="BACTERIAL HEMOLYSIN-LIKE PROTEIN"/>
    <property type="match status" value="1"/>
</dbReference>
<comment type="similarity">
    <text evidence="2">Belongs to the TlyA family.</text>
</comment>
<dbReference type="Gene3D" id="3.40.50.150">
    <property type="entry name" value="Vaccinia Virus protein VP39"/>
    <property type="match status" value="1"/>
</dbReference>
<dbReference type="SUPFAM" id="SSF53335">
    <property type="entry name" value="S-adenosyl-L-methionine-dependent methyltransferases"/>
    <property type="match status" value="1"/>
</dbReference>
<keyword evidence="5" id="KW-0489">Methyltransferase</keyword>
<dbReference type="GO" id="GO:0032259">
    <property type="term" value="P:methylation"/>
    <property type="evidence" value="ECO:0007669"/>
    <property type="project" value="UniProtKB-KW"/>
</dbReference>
<keyword evidence="1 3" id="KW-0694">RNA-binding</keyword>
<dbReference type="InterPro" id="IPR002877">
    <property type="entry name" value="RNA_MeTrfase_FtsJ_dom"/>
</dbReference>
<evidence type="ECO:0000313" key="6">
    <source>
        <dbReference type="Proteomes" id="UP000663937"/>
    </source>
</evidence>
<dbReference type="PANTHER" id="PTHR32319">
    <property type="entry name" value="BACTERIAL HEMOLYSIN-LIKE PROTEIN"/>
    <property type="match status" value="1"/>
</dbReference>
<dbReference type="GO" id="GO:0003723">
    <property type="term" value="F:RNA binding"/>
    <property type="evidence" value="ECO:0007669"/>
    <property type="project" value="UniProtKB-KW"/>
</dbReference>
<dbReference type="KEGG" id="psic:J4E96_07100"/>
<dbReference type="InterPro" id="IPR004538">
    <property type="entry name" value="Hemolysin_A/TlyA"/>
</dbReference>
<dbReference type="Pfam" id="PF01479">
    <property type="entry name" value="S4"/>
    <property type="match status" value="1"/>
</dbReference>
<dbReference type="SUPFAM" id="SSF55174">
    <property type="entry name" value="Alpha-L RNA-binding motif"/>
    <property type="match status" value="1"/>
</dbReference>
<accession>A0A8A4ZK10</accession>
<dbReference type="PROSITE" id="PS50889">
    <property type="entry name" value="S4"/>
    <property type="match status" value="1"/>
</dbReference>
<reference evidence="5" key="1">
    <citation type="submission" date="2021-03" db="EMBL/GenBank/DDBJ databases">
        <title>Pengzhenrongella sicca gen. nov., sp. nov., a new member of suborder Micrococcineae isolated from High-Arctic tundra soil.</title>
        <authorList>
            <person name="Peng F."/>
        </authorList>
    </citation>
    <scope>NUCLEOTIDE SEQUENCE</scope>
    <source>
        <strain evidence="5">LRZ-2</strain>
    </source>
</reference>
<dbReference type="CDD" id="cd02440">
    <property type="entry name" value="AdoMet_MTases"/>
    <property type="match status" value="1"/>
</dbReference>
<keyword evidence="5" id="KW-0808">Transferase</keyword>
<dbReference type="CDD" id="cd00165">
    <property type="entry name" value="S4"/>
    <property type="match status" value="1"/>
</dbReference>
<evidence type="ECO:0000256" key="3">
    <source>
        <dbReference type="PROSITE-ProRule" id="PRU00182"/>
    </source>
</evidence>
<feature type="domain" description="RNA-binding S4" evidence="4">
    <location>
        <begin position="4"/>
        <end position="72"/>
    </location>
</feature>
<dbReference type="GO" id="GO:0008168">
    <property type="term" value="F:methyltransferase activity"/>
    <property type="evidence" value="ECO:0007669"/>
    <property type="project" value="UniProtKB-KW"/>
</dbReference>
<dbReference type="EMBL" id="CP071868">
    <property type="protein sequence ID" value="QTE31383.1"/>
    <property type="molecule type" value="Genomic_DNA"/>
</dbReference>
<dbReference type="PIRSF" id="PIRSF005578">
    <property type="entry name" value="TlyA"/>
    <property type="match status" value="1"/>
</dbReference>
<evidence type="ECO:0000313" key="5">
    <source>
        <dbReference type="EMBL" id="QTE31383.1"/>
    </source>
</evidence>
<proteinExistence type="inferred from homology"/>
<dbReference type="Proteomes" id="UP000663937">
    <property type="component" value="Chromosome"/>
</dbReference>
<name>A0A8A4ZK10_9MICO</name>
<evidence type="ECO:0000256" key="2">
    <source>
        <dbReference type="ARBA" id="ARBA00029460"/>
    </source>
</evidence>
<sequence>MERTRVDSELVRAGLARSRRHAGELIAAGRVSVDGVGAGKSSTPVAPGQVVAVEARPDDAPDYASRAGHKLAGALDELGLRAPSIAGRRCLDAGASTGGFTDVLLRRGAAHVVAVDVGHDQLVPALRADPRVTVREGVNIRNLAAGDLGDAPALVVGDLSFISLTVVLPALVAVAAPGADFLLLVKPQFEVGRERLGPGGVVREPELRAKAVHDVAQAAAGLGLRAVAVVASPLPGPSGNVEFFLWLVGAEQSPDAGAPTDAHADADAPDLDALIAAAVAAGPTGANAGWTSGVPR</sequence>
<dbReference type="InterPro" id="IPR047048">
    <property type="entry name" value="TlyA"/>
</dbReference>
<protein>
    <submittedName>
        <fullName evidence="5">TlyA family RNA methyltransferase</fullName>
    </submittedName>
</protein>
<dbReference type="SMART" id="SM00363">
    <property type="entry name" value="S4"/>
    <property type="match status" value="1"/>
</dbReference>
<organism evidence="5 6">
    <name type="scientific">Pengzhenrongella sicca</name>
    <dbReference type="NCBI Taxonomy" id="2819238"/>
    <lineage>
        <taxon>Bacteria</taxon>
        <taxon>Bacillati</taxon>
        <taxon>Actinomycetota</taxon>
        <taxon>Actinomycetes</taxon>
        <taxon>Micrococcales</taxon>
        <taxon>Pengzhenrongella</taxon>
    </lineage>
</organism>
<dbReference type="Gene3D" id="3.10.290.10">
    <property type="entry name" value="RNA-binding S4 domain"/>
    <property type="match status" value="1"/>
</dbReference>
<gene>
    <name evidence="5" type="ORF">J4E96_07100</name>
</gene>
<dbReference type="AlphaFoldDB" id="A0A8A4ZK10"/>
<evidence type="ECO:0000256" key="1">
    <source>
        <dbReference type="ARBA" id="ARBA00022884"/>
    </source>
</evidence>
<dbReference type="Pfam" id="PF01728">
    <property type="entry name" value="FtsJ"/>
    <property type="match status" value="1"/>
</dbReference>
<evidence type="ECO:0000259" key="4">
    <source>
        <dbReference type="SMART" id="SM00363"/>
    </source>
</evidence>
<dbReference type="InterPro" id="IPR002942">
    <property type="entry name" value="S4_RNA-bd"/>
</dbReference>
<dbReference type="InterPro" id="IPR036986">
    <property type="entry name" value="S4_RNA-bd_sf"/>
</dbReference>
<keyword evidence="6" id="KW-1185">Reference proteome</keyword>
<dbReference type="InterPro" id="IPR029063">
    <property type="entry name" value="SAM-dependent_MTases_sf"/>
</dbReference>